<dbReference type="Proteomes" id="UP000291831">
    <property type="component" value="Unassembled WGS sequence"/>
</dbReference>
<keyword evidence="1" id="KW-0812">Transmembrane</keyword>
<dbReference type="InterPro" id="IPR038880">
    <property type="entry name" value="MJ0871-like"/>
</dbReference>
<dbReference type="PANTHER" id="PTHR38139:SF1">
    <property type="entry name" value="NUCLEOSIDE TRANSPORTER_FEOB GTPASE GATE DOMAIN-CONTAINING PROTEIN"/>
    <property type="match status" value="1"/>
</dbReference>
<protein>
    <submittedName>
        <fullName evidence="2">Uncharacterized protein</fullName>
    </submittedName>
</protein>
<evidence type="ECO:0000313" key="2">
    <source>
        <dbReference type="EMBL" id="RZB29379.1"/>
    </source>
</evidence>
<sequence>MLYQYLLKSILFIIIGVVFANILVETNIAAKLNFLIKPLCRASNLPDGAIVAVLTCLLDSTANRSSLQNKHYQR</sequence>
<comment type="caution">
    <text evidence="2">The sequence shown here is derived from an EMBL/GenBank/DDBJ whole genome shotgun (WGS) entry which is preliminary data.</text>
</comment>
<keyword evidence="1" id="KW-1133">Transmembrane helix</keyword>
<proteinExistence type="predicted"/>
<accession>A0A8B3S0W4</accession>
<dbReference type="EMBL" id="RPGO01000028">
    <property type="protein sequence ID" value="RZB29379.1"/>
    <property type="molecule type" value="Genomic_DNA"/>
</dbReference>
<evidence type="ECO:0000256" key="1">
    <source>
        <dbReference type="SAM" id="Phobius"/>
    </source>
</evidence>
<dbReference type="PANTHER" id="PTHR38139">
    <property type="entry name" value="GATE DOMAIN-CONTAINING PROTEIN"/>
    <property type="match status" value="1"/>
</dbReference>
<gene>
    <name evidence="2" type="ORF">AEth_01196</name>
</gene>
<name>A0A8B3S0W4_9EURY</name>
<evidence type="ECO:0000313" key="3">
    <source>
        <dbReference type="Proteomes" id="UP000291831"/>
    </source>
</evidence>
<keyword evidence="1" id="KW-0472">Membrane</keyword>
<feature type="transmembrane region" description="Helical" evidence="1">
    <location>
        <begin position="6"/>
        <end position="24"/>
    </location>
</feature>
<dbReference type="AlphaFoldDB" id="A0A8B3S0W4"/>
<organism evidence="2 3">
    <name type="scientific">Candidatus Argoarchaeum ethanivorans</name>
    <dbReference type="NCBI Taxonomy" id="2608793"/>
    <lineage>
        <taxon>Archaea</taxon>
        <taxon>Methanobacteriati</taxon>
        <taxon>Methanobacteriota</taxon>
        <taxon>Stenosarchaea group</taxon>
        <taxon>Methanomicrobia</taxon>
        <taxon>Methanosarcinales</taxon>
        <taxon>Methanosarcinales incertae sedis</taxon>
        <taxon>GOM Arc I cluster</taxon>
        <taxon>Candidatus Argoarchaeum</taxon>
    </lineage>
</organism>
<reference evidence="3" key="1">
    <citation type="submission" date="2019-01" db="EMBL/GenBank/DDBJ databases">
        <title>Anaerobic oxidation of ethane by archaea from a marine hydrocarbon seep.</title>
        <authorList>
            <person name="Musat F."/>
        </authorList>
    </citation>
    <scope>NUCLEOTIDE SEQUENCE [LARGE SCALE GENOMIC DNA]</scope>
</reference>